<keyword evidence="1" id="KW-0732">Signal</keyword>
<dbReference type="Gene3D" id="2.40.160.170">
    <property type="match status" value="1"/>
</dbReference>
<evidence type="ECO:0000313" key="3">
    <source>
        <dbReference type="Proteomes" id="UP000676246"/>
    </source>
</evidence>
<name>A0A940YBA9_9BURK</name>
<comment type="caution">
    <text evidence="2">The sequence shown here is derived from an EMBL/GenBank/DDBJ whole genome shotgun (WGS) entry which is preliminary data.</text>
</comment>
<dbReference type="Proteomes" id="UP000676246">
    <property type="component" value="Unassembled WGS sequence"/>
</dbReference>
<reference evidence="2 3" key="1">
    <citation type="submission" date="2021-04" db="EMBL/GenBank/DDBJ databases">
        <title>The genome sequence of Ideonella sp. 3Y2.</title>
        <authorList>
            <person name="Liu Y."/>
        </authorList>
    </citation>
    <scope>NUCLEOTIDE SEQUENCE [LARGE SCALE GENOMIC DNA]</scope>
    <source>
        <strain evidence="2 3">3Y2</strain>
    </source>
</reference>
<protein>
    <recommendedName>
        <fullName evidence="4">Outer membrane protein beta-barrel domain-containing protein</fullName>
    </recommendedName>
</protein>
<organism evidence="2 3">
    <name type="scientific">Ideonella alba</name>
    <dbReference type="NCBI Taxonomy" id="2824118"/>
    <lineage>
        <taxon>Bacteria</taxon>
        <taxon>Pseudomonadati</taxon>
        <taxon>Pseudomonadota</taxon>
        <taxon>Betaproteobacteria</taxon>
        <taxon>Burkholderiales</taxon>
        <taxon>Sphaerotilaceae</taxon>
        <taxon>Ideonella</taxon>
    </lineage>
</organism>
<proteinExistence type="predicted"/>
<evidence type="ECO:0000256" key="1">
    <source>
        <dbReference type="SAM" id="SignalP"/>
    </source>
</evidence>
<dbReference type="EMBL" id="JAGQDD010000007">
    <property type="protein sequence ID" value="MBQ0931043.1"/>
    <property type="molecule type" value="Genomic_DNA"/>
</dbReference>
<dbReference type="RefSeq" id="WP_210854036.1">
    <property type="nucleotide sequence ID" value="NZ_JAGQDD010000007.1"/>
</dbReference>
<gene>
    <name evidence="2" type="ORF">KAK03_11150</name>
</gene>
<keyword evidence="3" id="KW-1185">Reference proteome</keyword>
<evidence type="ECO:0008006" key="4">
    <source>
        <dbReference type="Google" id="ProtNLM"/>
    </source>
</evidence>
<dbReference type="AlphaFoldDB" id="A0A940YBA9"/>
<accession>A0A940YBA9</accession>
<evidence type="ECO:0000313" key="2">
    <source>
        <dbReference type="EMBL" id="MBQ0931043.1"/>
    </source>
</evidence>
<sequence length="217" mass="22601">MSRSILPLLTVAAALCAASAAQAAEVYTAIGAPGLMLGVAQPINNQITLRADLASAGNRSRNSTQEGIAYQGKLKSGRFAVFGDWFPMDSGFRITAGLTSNDYKLDLDASGAGRTVKVGDGSYTLTAADGLAVAMRFPSTTPYLGIGWGHRLGDSGWRFNADLGAMIGTASVTVTPRGQLASPLAQADVAKETAQLRDKVEKTKAIPQLSIGVSYVF</sequence>
<feature type="chain" id="PRO_5037659162" description="Outer membrane protein beta-barrel domain-containing protein" evidence="1">
    <location>
        <begin position="24"/>
        <end position="217"/>
    </location>
</feature>
<feature type="signal peptide" evidence="1">
    <location>
        <begin position="1"/>
        <end position="23"/>
    </location>
</feature>